<evidence type="ECO:0000313" key="2">
    <source>
        <dbReference type="Proteomes" id="UP000499080"/>
    </source>
</evidence>
<reference evidence="1 2" key="1">
    <citation type="journal article" date="2019" name="Sci. Rep.">
        <title>Orb-weaving spider Araneus ventricosus genome elucidates the spidroin gene catalogue.</title>
        <authorList>
            <person name="Kono N."/>
            <person name="Nakamura H."/>
            <person name="Ohtoshi R."/>
            <person name="Moran D.A.P."/>
            <person name="Shinohara A."/>
            <person name="Yoshida Y."/>
            <person name="Fujiwara M."/>
            <person name="Mori M."/>
            <person name="Tomita M."/>
            <person name="Arakawa K."/>
        </authorList>
    </citation>
    <scope>NUCLEOTIDE SEQUENCE [LARGE SCALE GENOMIC DNA]</scope>
</reference>
<dbReference type="EMBL" id="BGPR01001160">
    <property type="protein sequence ID" value="GBM46984.1"/>
    <property type="molecule type" value="Genomic_DNA"/>
</dbReference>
<accession>A0A4Y2G515</accession>
<dbReference type="AlphaFoldDB" id="A0A4Y2G515"/>
<proteinExistence type="predicted"/>
<dbReference type="Proteomes" id="UP000499080">
    <property type="component" value="Unassembled WGS sequence"/>
</dbReference>
<keyword evidence="2" id="KW-1185">Reference proteome</keyword>
<organism evidence="1 2">
    <name type="scientific">Araneus ventricosus</name>
    <name type="common">Orbweaver spider</name>
    <name type="synonym">Epeira ventricosa</name>
    <dbReference type="NCBI Taxonomy" id="182803"/>
    <lineage>
        <taxon>Eukaryota</taxon>
        <taxon>Metazoa</taxon>
        <taxon>Ecdysozoa</taxon>
        <taxon>Arthropoda</taxon>
        <taxon>Chelicerata</taxon>
        <taxon>Arachnida</taxon>
        <taxon>Araneae</taxon>
        <taxon>Araneomorphae</taxon>
        <taxon>Entelegynae</taxon>
        <taxon>Araneoidea</taxon>
        <taxon>Araneidae</taxon>
        <taxon>Araneus</taxon>
    </lineage>
</organism>
<protein>
    <submittedName>
        <fullName evidence="1">Uncharacterized protein</fullName>
    </submittedName>
</protein>
<gene>
    <name evidence="1" type="ORF">AVEN_217286_1</name>
</gene>
<comment type="caution">
    <text evidence="1">The sequence shown here is derived from an EMBL/GenBank/DDBJ whole genome shotgun (WGS) entry which is preliminary data.</text>
</comment>
<evidence type="ECO:0000313" key="1">
    <source>
        <dbReference type="EMBL" id="GBM46984.1"/>
    </source>
</evidence>
<name>A0A4Y2G515_ARAVE</name>
<sequence length="103" mass="11808">MFYLVFAFQSRLYHQVNVSYINVPLSSSTRAFWDEPRNFEPRTDDDYVTRVGTPSPSFHITPTGSVWLLRLHGRSSVESGFEHGTLHRRSRGHRGPAVFSAII</sequence>